<dbReference type="Gene3D" id="1.10.287.510">
    <property type="entry name" value="Helix hairpin bin"/>
    <property type="match status" value="1"/>
</dbReference>
<feature type="binding site" evidence="6">
    <location>
        <position position="405"/>
    </location>
    <ligand>
        <name>Zn(2+)</name>
        <dbReference type="ChEBI" id="CHEBI:29105"/>
    </ligand>
</feature>
<dbReference type="Pfam" id="PF04423">
    <property type="entry name" value="Rad50_zn_hook"/>
    <property type="match status" value="1"/>
</dbReference>
<keyword evidence="1 6" id="KW-0479">Metal-binding</keyword>
<dbReference type="PANTHER" id="PTHR32114">
    <property type="entry name" value="ABC TRANSPORTER ABCH.3"/>
    <property type="match status" value="1"/>
</dbReference>
<dbReference type="GO" id="GO:0005524">
    <property type="term" value="F:ATP binding"/>
    <property type="evidence" value="ECO:0007669"/>
    <property type="project" value="UniProtKB-KW"/>
</dbReference>
<accession>A0A133UMF0</accession>
<dbReference type="InterPro" id="IPR027417">
    <property type="entry name" value="P-loop_NTPase"/>
</dbReference>
<feature type="coiled-coil region" evidence="7">
    <location>
        <begin position="168"/>
        <end position="404"/>
    </location>
</feature>
<dbReference type="EMBL" id="LHXO01000015">
    <property type="protein sequence ID" value="KXA95425.1"/>
    <property type="molecule type" value="Genomic_DNA"/>
</dbReference>
<dbReference type="PROSITE" id="PS51131">
    <property type="entry name" value="ZN_HOOK"/>
    <property type="match status" value="1"/>
</dbReference>
<feature type="coiled-coil region" evidence="7">
    <location>
        <begin position="428"/>
        <end position="622"/>
    </location>
</feature>
<keyword evidence="3 6" id="KW-0862">Zinc</keyword>
<dbReference type="GO" id="GO:0046872">
    <property type="term" value="F:metal ion binding"/>
    <property type="evidence" value="ECO:0007669"/>
    <property type="project" value="UniProtKB-UniRule"/>
</dbReference>
<keyword evidence="4" id="KW-0067">ATP-binding</keyword>
<organism evidence="9 10">
    <name type="scientific">candidate division MSBL1 archaeon SCGC-AAA259E19</name>
    <dbReference type="NCBI Taxonomy" id="1698264"/>
    <lineage>
        <taxon>Archaea</taxon>
        <taxon>Methanobacteriati</taxon>
        <taxon>Methanobacteriota</taxon>
        <taxon>candidate division MSBL1</taxon>
    </lineage>
</organism>
<proteinExistence type="predicted"/>
<reference evidence="9 10" key="1">
    <citation type="journal article" date="2016" name="Sci. Rep.">
        <title>Metabolic traits of an uncultured archaeal lineage -MSBL1- from brine pools of the Red Sea.</title>
        <authorList>
            <person name="Mwirichia R."/>
            <person name="Alam I."/>
            <person name="Rashid M."/>
            <person name="Vinu M."/>
            <person name="Ba-Alawi W."/>
            <person name="Anthony Kamau A."/>
            <person name="Kamanda Ngugi D."/>
            <person name="Goker M."/>
            <person name="Klenk H.P."/>
            <person name="Bajic V."/>
            <person name="Stingl U."/>
        </authorList>
    </citation>
    <scope>NUCLEOTIDE SEQUENCE [LARGE SCALE GENOMIC DNA]</scope>
    <source>
        <strain evidence="9">SCGC-AAA259E19</strain>
    </source>
</reference>
<dbReference type="Proteomes" id="UP000070284">
    <property type="component" value="Unassembled WGS sequence"/>
</dbReference>
<dbReference type="InterPro" id="IPR003395">
    <property type="entry name" value="RecF/RecN/SMC_N"/>
</dbReference>
<gene>
    <name evidence="9" type="ORF">AKJ65_01835</name>
</gene>
<dbReference type="SUPFAM" id="SSF52540">
    <property type="entry name" value="P-loop containing nucleoside triphosphate hydrolases"/>
    <property type="match status" value="2"/>
</dbReference>
<dbReference type="AlphaFoldDB" id="A0A133UMF0"/>
<keyword evidence="10" id="KW-1185">Reference proteome</keyword>
<evidence type="ECO:0000256" key="4">
    <source>
        <dbReference type="ARBA" id="ARBA00022840"/>
    </source>
</evidence>
<keyword evidence="5 7" id="KW-0175">Coiled coil</keyword>
<evidence type="ECO:0000256" key="5">
    <source>
        <dbReference type="ARBA" id="ARBA00023054"/>
    </source>
</evidence>
<evidence type="ECO:0000256" key="7">
    <source>
        <dbReference type="SAM" id="Coils"/>
    </source>
</evidence>
<evidence type="ECO:0000256" key="1">
    <source>
        <dbReference type="ARBA" id="ARBA00022723"/>
    </source>
</evidence>
<dbReference type="Pfam" id="PF02463">
    <property type="entry name" value="SMC_N"/>
    <property type="match status" value="1"/>
</dbReference>
<keyword evidence="2" id="KW-0547">Nucleotide-binding</keyword>
<protein>
    <recommendedName>
        <fullName evidence="8">Zinc-hook domain-containing protein</fullName>
    </recommendedName>
</protein>
<evidence type="ECO:0000256" key="6">
    <source>
        <dbReference type="PROSITE-ProRule" id="PRU00471"/>
    </source>
</evidence>
<sequence length="797" mass="93949">MINEIRLKNWKSHKDTQLELGEGTNVLVGMIGSGKSSVLEAIAYGLFGTVQAVRNRKITLDDLIKKRPKKEDTAEVEIEFTAPNGERYVVRRVLERGKGTTFAELRKADGTLIEKPHSTNVTEYVTSLIQIDYDFFERMIYAEQNQLDRFLTLEPRKRRKRIDELLKINKFEKARKNTSTLINRLRDREEDRSSDLQELRKDDEIQALPSLKKELKETREEREELVEKKEEVKPELERVEKRLDKFQKIEEEVDELSKKIESIRGRIEGLEKQIKRYKDKLGKDVDVGLKKLKKRKEELEGALEEEREKVENLESQFNSATAKLSELKTEKKALEEEVDEIREKIEEKKKSKVKLEEINLPELSEELEDLNEERRQLGDRFSNLKVRIENLNESIEELEEAESTCPVCGRPLSEEMKKDLIRKRNQILERSRSKMSEVKERIDEIEEKISRKEDLKAQAQDLKRDLEDLPDLESKLSDDLGELKEKSEDFERIKKKKKETQERLEEKRKEVEEIRNEFEDTKKKIDLQLDLKSAKEEREGVRDKEERIQKDLQEKKEKLDEELVKDLKEKRQNLIKRQEHYKTRLSEIEKLIKEKEKVVESVEKKKKTLRRRETEVEVLKESINSLSKLRKALSRSQTALRRQVIEAVNGMMNEIWNDIYPYDDFRGIRLSIEEGRKSSDYELQLMDSSGTWDPVEGMTSGGERTCASLNLRIAFAVVLAPNLSWLILDEPTHNLDSEGIDSLSEILRERIPRVVKQLLLITHEKRLESAVSGYLYRFNRDKSRDGPTEVQRVYEEE</sequence>
<evidence type="ECO:0000313" key="10">
    <source>
        <dbReference type="Proteomes" id="UP000070284"/>
    </source>
</evidence>
<name>A0A133UMF0_9EURY</name>
<evidence type="ECO:0000256" key="3">
    <source>
        <dbReference type="ARBA" id="ARBA00022833"/>
    </source>
</evidence>
<dbReference type="PANTHER" id="PTHR32114:SF2">
    <property type="entry name" value="ABC TRANSPORTER ABCH.3"/>
    <property type="match status" value="1"/>
</dbReference>
<dbReference type="GO" id="GO:0006302">
    <property type="term" value="P:double-strand break repair"/>
    <property type="evidence" value="ECO:0007669"/>
    <property type="project" value="InterPro"/>
</dbReference>
<dbReference type="GO" id="GO:0016887">
    <property type="term" value="F:ATP hydrolysis activity"/>
    <property type="evidence" value="ECO:0007669"/>
    <property type="project" value="InterPro"/>
</dbReference>
<feature type="binding site" evidence="6">
    <location>
        <position position="408"/>
    </location>
    <ligand>
        <name>Zn(2+)</name>
        <dbReference type="ChEBI" id="CHEBI:29105"/>
    </ligand>
</feature>
<comment type="caution">
    <text evidence="9">The sequence shown here is derived from an EMBL/GenBank/DDBJ whole genome shotgun (WGS) entry which is preliminary data.</text>
</comment>
<dbReference type="Gene3D" id="3.40.50.300">
    <property type="entry name" value="P-loop containing nucleotide triphosphate hydrolases"/>
    <property type="match status" value="2"/>
</dbReference>
<dbReference type="InterPro" id="IPR013134">
    <property type="entry name" value="Zn_hook_RAD50"/>
</dbReference>
<feature type="domain" description="Zinc-hook" evidence="8">
    <location>
        <begin position="360"/>
        <end position="457"/>
    </location>
</feature>
<evidence type="ECO:0000313" key="9">
    <source>
        <dbReference type="EMBL" id="KXA95425.1"/>
    </source>
</evidence>
<evidence type="ECO:0000259" key="8">
    <source>
        <dbReference type="PROSITE" id="PS51131"/>
    </source>
</evidence>
<evidence type="ECO:0000256" key="2">
    <source>
        <dbReference type="ARBA" id="ARBA00022741"/>
    </source>
</evidence>
<dbReference type="SUPFAM" id="SSF75712">
    <property type="entry name" value="Rad50 coiled-coil Zn hook"/>
    <property type="match status" value="1"/>
</dbReference>